<dbReference type="AlphaFoldDB" id="A0A7S8ID79"/>
<dbReference type="InterPro" id="IPR033803">
    <property type="entry name" value="CBD-like_Golvesin-Xly"/>
</dbReference>
<protein>
    <submittedName>
        <fullName evidence="3">Peptidoglycan DD-metalloendopeptidase family protein</fullName>
    </submittedName>
</protein>
<keyword evidence="4" id="KW-1185">Reference proteome</keyword>
<dbReference type="Proteomes" id="UP000594468">
    <property type="component" value="Chromosome"/>
</dbReference>
<proteinExistence type="predicted"/>
<evidence type="ECO:0000259" key="1">
    <source>
        <dbReference type="Pfam" id="PF01551"/>
    </source>
</evidence>
<dbReference type="Pfam" id="PF01551">
    <property type="entry name" value="Peptidase_M23"/>
    <property type="match status" value="1"/>
</dbReference>
<reference evidence="3 4" key="1">
    <citation type="submission" date="2020-02" db="EMBL/GenBank/DDBJ databases">
        <authorList>
            <person name="Zheng R.K."/>
            <person name="Sun C.M."/>
        </authorList>
    </citation>
    <scope>NUCLEOTIDE SEQUENCE [LARGE SCALE GENOMIC DNA]</scope>
    <source>
        <strain evidence="4">rifampicinis</strain>
    </source>
</reference>
<organism evidence="3 4">
    <name type="scientific">Phototrophicus methaneseepsis</name>
    <dbReference type="NCBI Taxonomy" id="2710758"/>
    <lineage>
        <taxon>Bacteria</taxon>
        <taxon>Bacillati</taxon>
        <taxon>Chloroflexota</taxon>
        <taxon>Candidatus Thermofontia</taxon>
        <taxon>Phototrophicales</taxon>
        <taxon>Phototrophicaceae</taxon>
        <taxon>Phototrophicus</taxon>
    </lineage>
</organism>
<dbReference type="KEGG" id="pmet:G4Y79_15405"/>
<dbReference type="EMBL" id="CP062983">
    <property type="protein sequence ID" value="QPC81089.1"/>
    <property type="molecule type" value="Genomic_DNA"/>
</dbReference>
<dbReference type="GO" id="GO:0004222">
    <property type="term" value="F:metalloendopeptidase activity"/>
    <property type="evidence" value="ECO:0007669"/>
    <property type="project" value="TreeGrafter"/>
</dbReference>
<dbReference type="CDD" id="cd12797">
    <property type="entry name" value="M23_peptidase"/>
    <property type="match status" value="1"/>
</dbReference>
<dbReference type="Pfam" id="PF25275">
    <property type="entry name" value="Golvesin_C"/>
    <property type="match status" value="1"/>
</dbReference>
<dbReference type="SUPFAM" id="SSF51261">
    <property type="entry name" value="Duplicated hybrid motif"/>
    <property type="match status" value="1"/>
</dbReference>
<sequence>MSSSASVPKPSNPGPAQTAIANTKSVYANIRVGPGTQYRDIGDLRDNSLCVYYPQTRTSDSWYWVEYSGVSGWVSGSVVDFEAVVGGPPSGHTPTPYDGAIAIWHWKGDGVAERTIEELATNVKRLAPNVSQIWVKTSDGPYWQGRFDSSSMAVNGTSDLTRWADTLSRFGLQLHAWCVPTGVDIESEARIIAQTCNHPGVKSMILDVEPYTGFWQGGAEAVRPFMMRVRQLVTNARFHIGMSMDPRPWHFSSIYPNEWYPFIDSLHPQCYWQTFRTTPEYTLQQMMDTWASYGRPIYSALQGDADLEGQREAHTLATKRHGNLGLSWWRYGVISQFGAVNTPIEVNPVEDPDEDNDYFVDEVVVVPDGPGFRRGTYTGKSELSSYDGTWGWKVLYKTTEVNISKVWAEWKTTLPESGRYEIATFVPARHATTTRARFKIHGIRGTTTEVVVDINQYQNRDRWVTLGIFDLVKGQTNAGKVFLNDVTGEPDKEIAFDAVRFRRILTVPSGNEGNTGTVGDGPDVINGVNVADGYESPVGTNVERASTQVWPSGWLDASPYAQLYFVGTPSEAYHTGADLNFGRPYEDLGMPVYATASGVVVYQASLRPWGNVTIIRHDPLKQPTGKVYYSRYGHMQNVSVAVGARVRRGQQIGEIGNGEGRYVPHLHFDIVGTTILVSSPGDWPGTDLARLKKHYLDPKLFIQQNRPG</sequence>
<dbReference type="InterPro" id="IPR016047">
    <property type="entry name" value="M23ase_b-sheet_dom"/>
</dbReference>
<accession>A0A7S8ID79</accession>
<dbReference type="Gene3D" id="2.30.30.40">
    <property type="entry name" value="SH3 Domains"/>
    <property type="match status" value="1"/>
</dbReference>
<dbReference type="InterPro" id="IPR011055">
    <property type="entry name" value="Dup_hybrid_motif"/>
</dbReference>
<feature type="domain" description="M23ase beta-sheet core" evidence="1">
    <location>
        <begin position="588"/>
        <end position="670"/>
    </location>
</feature>
<dbReference type="PANTHER" id="PTHR21666">
    <property type="entry name" value="PEPTIDASE-RELATED"/>
    <property type="match status" value="1"/>
</dbReference>
<dbReference type="InterPro" id="IPR050570">
    <property type="entry name" value="Cell_wall_metabolism_enzyme"/>
</dbReference>
<evidence type="ECO:0000259" key="2">
    <source>
        <dbReference type="Pfam" id="PF25275"/>
    </source>
</evidence>
<name>A0A7S8ID79_9CHLR</name>
<gene>
    <name evidence="3" type="ORF">G4Y79_15405</name>
</gene>
<dbReference type="PANTHER" id="PTHR21666:SF270">
    <property type="entry name" value="MUREIN HYDROLASE ACTIVATOR ENVC"/>
    <property type="match status" value="1"/>
</dbReference>
<dbReference type="RefSeq" id="WP_195169162.1">
    <property type="nucleotide sequence ID" value="NZ_CP062983.1"/>
</dbReference>
<evidence type="ECO:0000313" key="3">
    <source>
        <dbReference type="EMBL" id="QPC81089.1"/>
    </source>
</evidence>
<feature type="domain" description="Golvesin/Xly CBD-like" evidence="2">
    <location>
        <begin position="384"/>
        <end position="502"/>
    </location>
</feature>
<evidence type="ECO:0000313" key="4">
    <source>
        <dbReference type="Proteomes" id="UP000594468"/>
    </source>
</evidence>
<dbReference type="Gene3D" id="2.70.70.10">
    <property type="entry name" value="Glucose Permease (Domain IIA)"/>
    <property type="match status" value="1"/>
</dbReference>